<proteinExistence type="predicted"/>
<accession>M5TRE2</accession>
<name>M5TRE2_9BACT</name>
<dbReference type="EMBL" id="ANOH01000489">
    <property type="protein sequence ID" value="EMI51710.1"/>
    <property type="molecule type" value="Genomic_DNA"/>
</dbReference>
<protein>
    <submittedName>
        <fullName evidence="1">Uncharacterized protein</fullName>
    </submittedName>
</protein>
<comment type="caution">
    <text evidence="1">The sequence shown here is derived from an EMBL/GenBank/DDBJ whole genome shotgun (WGS) entry which is preliminary data.</text>
</comment>
<reference evidence="1 2" key="1">
    <citation type="journal article" date="2013" name="Mar. Genomics">
        <title>Expression of sulfatases in Rhodopirellula baltica and the diversity of sulfatases in the genus Rhodopirellula.</title>
        <authorList>
            <person name="Wegner C.E."/>
            <person name="Richter-Heitmann T."/>
            <person name="Klindworth A."/>
            <person name="Klockow C."/>
            <person name="Richter M."/>
            <person name="Achstetter T."/>
            <person name="Glockner F.O."/>
            <person name="Harder J."/>
        </authorList>
    </citation>
    <scope>NUCLEOTIDE SEQUENCE [LARGE SCALE GENOMIC DNA]</scope>
    <source>
        <strain evidence="1 2">SM41</strain>
    </source>
</reference>
<dbReference type="PATRIC" id="fig|1263870.3.peg.7269"/>
<evidence type="ECO:0000313" key="2">
    <source>
        <dbReference type="Proteomes" id="UP000011885"/>
    </source>
</evidence>
<dbReference type="AlphaFoldDB" id="M5TRE2"/>
<dbReference type="Proteomes" id="UP000011885">
    <property type="component" value="Unassembled WGS sequence"/>
</dbReference>
<sequence>MSPNFGRLNSGESSYEVPTRQNLKLTWVAKLAKSFGAPWRITESLGDVRYGIWTRQDLEFTWVAKLAKSFGGPW</sequence>
<keyword evidence="2" id="KW-1185">Reference proteome</keyword>
<gene>
    <name evidence="1" type="ORF">RSSM_06852</name>
</gene>
<evidence type="ECO:0000313" key="1">
    <source>
        <dbReference type="EMBL" id="EMI51710.1"/>
    </source>
</evidence>
<organism evidence="1 2">
    <name type="scientific">Rhodopirellula sallentina SM41</name>
    <dbReference type="NCBI Taxonomy" id="1263870"/>
    <lineage>
        <taxon>Bacteria</taxon>
        <taxon>Pseudomonadati</taxon>
        <taxon>Planctomycetota</taxon>
        <taxon>Planctomycetia</taxon>
        <taxon>Pirellulales</taxon>
        <taxon>Pirellulaceae</taxon>
        <taxon>Rhodopirellula</taxon>
    </lineage>
</organism>